<dbReference type="EMBL" id="NGNV01000055">
    <property type="protein sequence ID" value="OYR87181.1"/>
    <property type="molecule type" value="Genomic_DNA"/>
</dbReference>
<evidence type="ECO:0000313" key="3">
    <source>
        <dbReference type="EMBL" id="OYR90053.1"/>
    </source>
</evidence>
<gene>
    <name evidence="2" type="ORF">CBF53_09360</name>
    <name evidence="3" type="ORF">CBF70_10420</name>
</gene>
<accession>A0A256LA96</accession>
<evidence type="ECO:0000313" key="2">
    <source>
        <dbReference type="EMBL" id="OYR87181.1"/>
    </source>
</evidence>
<dbReference type="Proteomes" id="UP000216316">
    <property type="component" value="Unassembled WGS sequence"/>
</dbReference>
<dbReference type="InterPro" id="IPR018392">
    <property type="entry name" value="LysM"/>
</dbReference>
<dbReference type="InterPro" id="IPR048494">
    <property type="entry name" value="Dit-like_N"/>
</dbReference>
<dbReference type="Proteomes" id="UP000215828">
    <property type="component" value="Unassembled WGS sequence"/>
</dbReference>
<dbReference type="CDD" id="cd00118">
    <property type="entry name" value="LysM"/>
    <property type="match status" value="1"/>
</dbReference>
<protein>
    <recommendedName>
        <fullName evidence="1">LysM domain-containing protein</fullName>
    </recommendedName>
</protein>
<dbReference type="Gene3D" id="3.10.350.10">
    <property type="entry name" value="LysM domain"/>
    <property type="match status" value="1"/>
</dbReference>
<evidence type="ECO:0000259" key="1">
    <source>
        <dbReference type="PROSITE" id="PS51782"/>
    </source>
</evidence>
<dbReference type="AlphaFoldDB" id="A0A256LA96"/>
<organism evidence="3 4">
    <name type="scientific">Lactobacillus taiwanensis</name>
    <dbReference type="NCBI Taxonomy" id="508451"/>
    <lineage>
        <taxon>Bacteria</taxon>
        <taxon>Bacillati</taxon>
        <taxon>Bacillota</taxon>
        <taxon>Bacilli</taxon>
        <taxon>Lactobacillales</taxon>
        <taxon>Lactobacillaceae</taxon>
        <taxon>Lactobacillus</taxon>
    </lineage>
</organism>
<dbReference type="Pfam" id="PF21821">
    <property type="entry name" value="Dit_like"/>
    <property type="match status" value="1"/>
</dbReference>
<dbReference type="EMBL" id="NGNX01000062">
    <property type="protein sequence ID" value="OYR90053.1"/>
    <property type="molecule type" value="Genomic_DNA"/>
</dbReference>
<name>A0A256LA96_9LACO</name>
<reference evidence="3 4" key="1">
    <citation type="submission" date="2017-04" db="EMBL/GenBank/DDBJ databases">
        <authorList>
            <person name="Afonso C.L."/>
            <person name="Miller P.J."/>
            <person name="Scott M.A."/>
            <person name="Spackman E."/>
            <person name="Goraichik I."/>
            <person name="Dimitrov K.M."/>
            <person name="Suarez D.L."/>
            <person name="Swayne D.E."/>
        </authorList>
    </citation>
    <scope>NUCLEOTIDE SEQUENCE [LARGE SCALE GENOMIC DNA]</scope>
    <source>
        <strain evidence="3 4">609q</strain>
    </source>
</reference>
<reference evidence="4 5" key="3">
    <citation type="submission" date="2017-09" db="EMBL/GenBank/DDBJ databases">
        <title>Tripartite evolution among Lactobacillus johnsonii, Lactobacillus taiwanensis, Lactobacillus reuteri and their rodent host.</title>
        <authorList>
            <person name="Wang T."/>
            <person name="Knowles S."/>
            <person name="Cheng C."/>
        </authorList>
    </citation>
    <scope>NUCLEOTIDE SEQUENCE [LARGE SCALE GENOMIC DNA]</scope>
    <source>
        <strain evidence="3 4">609q</strain>
        <strain evidence="2 5">609u</strain>
    </source>
</reference>
<dbReference type="InterPro" id="IPR036779">
    <property type="entry name" value="LysM_dom_sf"/>
</dbReference>
<reference evidence="2" key="2">
    <citation type="submission" date="2017-05" db="EMBL/GenBank/DDBJ databases">
        <authorList>
            <person name="Lin X.B."/>
            <person name="Stothard P."/>
            <person name="Tasseva G."/>
            <person name="Walter J."/>
        </authorList>
    </citation>
    <scope>NUCLEOTIDE SEQUENCE</scope>
    <source>
        <strain evidence="2">609u</strain>
    </source>
</reference>
<dbReference type="SUPFAM" id="SSF54106">
    <property type="entry name" value="LysM domain"/>
    <property type="match status" value="1"/>
</dbReference>
<comment type="caution">
    <text evidence="3">The sequence shown here is derived from an EMBL/GenBank/DDBJ whole genome shotgun (WGS) entry which is preliminary data.</text>
</comment>
<dbReference type="RefSeq" id="WP_094496176.1">
    <property type="nucleotide sequence ID" value="NZ_NGNV01000055.1"/>
</dbReference>
<dbReference type="Pfam" id="PF01476">
    <property type="entry name" value="LysM"/>
    <property type="match status" value="1"/>
</dbReference>
<keyword evidence="5" id="KW-1185">Reference proteome</keyword>
<evidence type="ECO:0000313" key="5">
    <source>
        <dbReference type="Proteomes" id="UP000216316"/>
    </source>
</evidence>
<feature type="domain" description="LysM" evidence="1">
    <location>
        <begin position="143"/>
        <end position="187"/>
    </location>
</feature>
<dbReference type="PROSITE" id="PS51782">
    <property type="entry name" value="LYSM"/>
    <property type="match status" value="1"/>
</dbReference>
<evidence type="ECO:0000313" key="4">
    <source>
        <dbReference type="Proteomes" id="UP000215828"/>
    </source>
</evidence>
<sequence>MATLKKGNVGVEIFSESEEEEITNKVAQYPVQSGNNITDHTQRESLTWTFEGKIFGKNKAEIDRKYGQLVNWQHDGSLLTYTGAIRRSSMLITNLHRTEDEGGFANAIKFSMELTHVEVVKSSFVKAVNVGPKKPSPPANPGVWVTVRPGNTYWGWMMQYGTSIQQLRNWNHWPDRRIPIGVRARVK</sequence>
<proteinExistence type="predicted"/>